<dbReference type="Proteomes" id="UP000290560">
    <property type="component" value="Unassembled WGS sequence"/>
</dbReference>
<evidence type="ECO:0000313" key="1">
    <source>
        <dbReference type="EMBL" id="RZR72229.1"/>
    </source>
</evidence>
<organism evidence="1">
    <name type="scientific">Ensete ventricosum</name>
    <name type="common">Abyssinian banana</name>
    <name type="synonym">Musa ensete</name>
    <dbReference type="NCBI Taxonomy" id="4639"/>
    <lineage>
        <taxon>Eukaryota</taxon>
        <taxon>Viridiplantae</taxon>
        <taxon>Streptophyta</taxon>
        <taxon>Embryophyta</taxon>
        <taxon>Tracheophyta</taxon>
        <taxon>Spermatophyta</taxon>
        <taxon>Magnoliopsida</taxon>
        <taxon>Liliopsida</taxon>
        <taxon>Zingiberales</taxon>
        <taxon>Musaceae</taxon>
        <taxon>Ensete</taxon>
    </lineage>
</organism>
<dbReference type="EMBL" id="KV875648">
    <property type="protein sequence ID" value="RZR72229.1"/>
    <property type="molecule type" value="Genomic_DNA"/>
</dbReference>
<name>A0A445MDE8_ENSVE</name>
<gene>
    <name evidence="1" type="ORF">BHM03_00011314</name>
</gene>
<dbReference type="AlphaFoldDB" id="A0A445MDE8"/>
<reference evidence="1" key="1">
    <citation type="journal article" date="2018" name="Data Brief">
        <title>Genome sequence data from 17 accessions of Ensete ventricosum, a staple food crop for millions in Ethiopia.</title>
        <authorList>
            <person name="Yemataw Z."/>
            <person name="Muzemil S."/>
            <person name="Ambachew D."/>
            <person name="Tripathi L."/>
            <person name="Tesfaye K."/>
            <person name="Chala A."/>
            <person name="Farbos A."/>
            <person name="O'Neill P."/>
            <person name="Moore K."/>
            <person name="Grant M."/>
            <person name="Studholme D.J."/>
        </authorList>
    </citation>
    <scope>NUCLEOTIDE SEQUENCE [LARGE SCALE GENOMIC DNA]</scope>
    <source>
        <tissue evidence="1">Leaf</tissue>
    </source>
</reference>
<proteinExistence type="predicted"/>
<protein>
    <submittedName>
        <fullName evidence="1">Uncharacterized protein</fullName>
    </submittedName>
</protein>
<sequence length="91" mass="9803">MRCSAFELLDERSCDMGPPSSAKILVENLCACPVGAVCASVSAEWACEAHVLSVATVVCRPYLCQVDRTIANSSMLVLGRLRCVRLITLEV</sequence>
<accession>A0A445MDE8</accession>